<dbReference type="NCBIfam" id="TIGR01174">
    <property type="entry name" value="ftsA"/>
    <property type="match status" value="1"/>
</dbReference>
<dbReference type="InterPro" id="IPR043129">
    <property type="entry name" value="ATPase_NBD"/>
</dbReference>
<evidence type="ECO:0000256" key="2">
    <source>
        <dbReference type="ARBA" id="ARBA00022618"/>
    </source>
</evidence>
<dbReference type="PIRSF" id="PIRSF003101">
    <property type="entry name" value="FtsA"/>
    <property type="match status" value="1"/>
</dbReference>
<dbReference type="RefSeq" id="WP_072596837.1">
    <property type="nucleotide sequence ID" value="NZ_CP018221.1"/>
</dbReference>
<dbReference type="Proteomes" id="UP000182063">
    <property type="component" value="Chromosome"/>
</dbReference>
<dbReference type="GO" id="GO:0032153">
    <property type="term" value="C:cell division site"/>
    <property type="evidence" value="ECO:0007669"/>
    <property type="project" value="UniProtKB-UniRule"/>
</dbReference>
<dbReference type="GO" id="GO:0043093">
    <property type="term" value="P:FtsZ-dependent cytokinesis"/>
    <property type="evidence" value="ECO:0007669"/>
    <property type="project" value="UniProtKB-UniRule"/>
</dbReference>
<accession>A0A1L3ZUI6</accession>
<name>A0A1L3ZUI6_9SPHN</name>
<protein>
    <recommendedName>
        <fullName evidence="5 6">Cell division protein FtsA</fullName>
    </recommendedName>
</protein>
<keyword evidence="4 5" id="KW-0131">Cell cycle</keyword>
<keyword evidence="1 5" id="KW-1003">Cell membrane</keyword>
<evidence type="ECO:0000313" key="8">
    <source>
        <dbReference type="EMBL" id="API59288.1"/>
    </source>
</evidence>
<evidence type="ECO:0000256" key="5">
    <source>
        <dbReference type="HAMAP-Rule" id="MF_02033"/>
    </source>
</evidence>
<comment type="similarity">
    <text evidence="5 6">Belongs to the FtsA/MreB family.</text>
</comment>
<dbReference type="InterPro" id="IPR050696">
    <property type="entry name" value="FtsA/MreB"/>
</dbReference>
<organism evidence="8 9">
    <name type="scientific">Tardibacter chloracetimidivorans</name>
    <dbReference type="NCBI Taxonomy" id="1921510"/>
    <lineage>
        <taxon>Bacteria</taxon>
        <taxon>Pseudomonadati</taxon>
        <taxon>Pseudomonadota</taxon>
        <taxon>Alphaproteobacteria</taxon>
        <taxon>Sphingomonadales</taxon>
        <taxon>Sphingomonadaceae</taxon>
        <taxon>Tardibacter</taxon>
    </lineage>
</organism>
<dbReference type="KEGG" id="sphj:BSL82_08165"/>
<dbReference type="EMBL" id="CP018221">
    <property type="protein sequence ID" value="API59288.1"/>
    <property type="molecule type" value="Genomic_DNA"/>
</dbReference>
<dbReference type="AlphaFoldDB" id="A0A1L3ZUI6"/>
<dbReference type="SUPFAM" id="SSF53067">
    <property type="entry name" value="Actin-like ATPase domain"/>
    <property type="match status" value="2"/>
</dbReference>
<dbReference type="CDD" id="cd24048">
    <property type="entry name" value="ASKHA_NBD_FtsA"/>
    <property type="match status" value="1"/>
</dbReference>
<dbReference type="InterPro" id="IPR020823">
    <property type="entry name" value="Cell_div_FtsA"/>
</dbReference>
<reference evidence="9" key="1">
    <citation type="submission" date="2016-11" db="EMBL/GenBank/DDBJ databases">
        <title>Complete Genome Sequence of alachlor-degrading Sphingomonas sp. strain JJ-A5.</title>
        <authorList>
            <person name="Lee H."/>
            <person name="Ka J.-O."/>
        </authorList>
    </citation>
    <scope>NUCLEOTIDE SEQUENCE [LARGE SCALE GENOMIC DNA]</scope>
    <source>
        <strain evidence="9">JJ-A5</strain>
    </source>
</reference>
<keyword evidence="2 5" id="KW-0132">Cell division</keyword>
<dbReference type="InterPro" id="IPR003494">
    <property type="entry name" value="SHS2_FtsA"/>
</dbReference>
<dbReference type="SMART" id="SM00842">
    <property type="entry name" value="FtsA"/>
    <property type="match status" value="1"/>
</dbReference>
<dbReference type="Pfam" id="PF02491">
    <property type="entry name" value="SHS2_FTSA"/>
    <property type="match status" value="1"/>
</dbReference>
<keyword evidence="3 5" id="KW-0472">Membrane</keyword>
<evidence type="ECO:0000256" key="1">
    <source>
        <dbReference type="ARBA" id="ARBA00022475"/>
    </source>
</evidence>
<dbReference type="PANTHER" id="PTHR32432">
    <property type="entry name" value="CELL DIVISION PROTEIN FTSA-RELATED"/>
    <property type="match status" value="1"/>
</dbReference>
<dbReference type="HAMAP" id="MF_02033">
    <property type="entry name" value="FtsA"/>
    <property type="match status" value="1"/>
</dbReference>
<comment type="subunit">
    <text evidence="5">Self-interacts. Interacts with FtsZ.</text>
</comment>
<evidence type="ECO:0000256" key="3">
    <source>
        <dbReference type="ARBA" id="ARBA00023136"/>
    </source>
</evidence>
<dbReference type="GO" id="GO:0009898">
    <property type="term" value="C:cytoplasmic side of plasma membrane"/>
    <property type="evidence" value="ECO:0007669"/>
    <property type="project" value="UniProtKB-UniRule"/>
</dbReference>
<dbReference type="STRING" id="1921510.BSL82_08165"/>
<sequence length="419" mass="43868">MVRPGSERVIAALDVGSSKVCALIALISPEGETRVLGTGQRACQGVKRGYVADMEKTELAIRQAVDQAERNAQVNADSAFVSFSAGGLDSDIASVDVDIAGHRIEQADIDLVLSEGKRSLDPGNRTVLHAQPALYTLDGLQGVMNPLGFHANRLGVDIHVITADTPPIRNLDLSVRQAHMGVDKIVAAPVASGLSCLVAEERELGVALVELGAGVTNVAVFARGMLVGLSSIPMGAADITDDIAAAFSTRREHAERLKCFYGSATNSPRDNHEMIEIMPLSEDDGAEPGRVTRSQLISVIRQRLDLLLGDIGARLNDMGFTGPGGRQLVLCGGGAELKGIADFAQGVLGRSVRVGRPRGLVGLPEAQSTAAFSTLAGLALFAGSDNVDITSIGMQENAAPRSLGNALLGKLIQVFRSNP</sequence>
<keyword evidence="9" id="KW-1185">Reference proteome</keyword>
<dbReference type="Gene3D" id="3.30.420.40">
    <property type="match status" value="2"/>
</dbReference>
<evidence type="ECO:0000313" key="9">
    <source>
        <dbReference type="Proteomes" id="UP000182063"/>
    </source>
</evidence>
<evidence type="ECO:0000256" key="4">
    <source>
        <dbReference type="ARBA" id="ARBA00023306"/>
    </source>
</evidence>
<dbReference type="PANTHER" id="PTHR32432:SF4">
    <property type="entry name" value="CELL DIVISION PROTEIN FTSA"/>
    <property type="match status" value="1"/>
</dbReference>
<comment type="function">
    <text evidence="5 6">Cell division protein that is involved in the assembly of the Z ring. May serve as a membrane anchor for the Z ring.</text>
</comment>
<comment type="subcellular location">
    <subcellularLocation>
        <location evidence="5">Cell membrane</location>
        <topology evidence="5">Peripheral membrane protein</topology>
        <orientation evidence="5">Cytoplasmic side</orientation>
    </subcellularLocation>
    <text evidence="5">Localizes to the Z ring in an FtsZ-dependent manner. Targeted to the membrane through a conserved C-terminal amphipathic helix.</text>
</comment>
<feature type="domain" description="SHS2" evidence="7">
    <location>
        <begin position="10"/>
        <end position="196"/>
    </location>
</feature>
<dbReference type="Gene3D" id="3.30.1490.110">
    <property type="match status" value="1"/>
</dbReference>
<evidence type="ECO:0000259" key="7">
    <source>
        <dbReference type="SMART" id="SM00842"/>
    </source>
</evidence>
<gene>
    <name evidence="5" type="primary">ftsA</name>
    <name evidence="8" type="ORF">BSL82_08165</name>
</gene>
<proteinExistence type="inferred from homology"/>
<dbReference type="Pfam" id="PF14450">
    <property type="entry name" value="FtsA"/>
    <property type="match status" value="1"/>
</dbReference>
<evidence type="ECO:0000256" key="6">
    <source>
        <dbReference type="PIRNR" id="PIRNR003101"/>
    </source>
</evidence>
<dbReference type="OrthoDB" id="9810567at2"/>